<evidence type="ECO:0000256" key="9">
    <source>
        <dbReference type="ARBA" id="ARBA00023004"/>
    </source>
</evidence>
<dbReference type="Pfam" id="PF03313">
    <property type="entry name" value="SDH_alpha"/>
    <property type="match status" value="1"/>
</dbReference>
<dbReference type="Gene3D" id="3.30.1330.90">
    <property type="entry name" value="D-3-phosphoglycerate dehydrogenase, domain 3"/>
    <property type="match status" value="1"/>
</dbReference>
<dbReference type="STRING" id="85558.T45_05939"/>
<keyword evidence="7 13" id="KW-0004">4Fe-4S</keyword>
<dbReference type="InterPro" id="IPR004644">
    <property type="entry name" value="Fe-S_L-Ser_mono"/>
</dbReference>
<organism evidence="16 17">
    <name type="scientific">Streptomyces turgidiscabies (strain Car8)</name>
    <dbReference type="NCBI Taxonomy" id="698760"/>
    <lineage>
        <taxon>Bacteria</taxon>
        <taxon>Bacillati</taxon>
        <taxon>Actinomycetota</taxon>
        <taxon>Actinomycetes</taxon>
        <taxon>Kitasatosporales</taxon>
        <taxon>Streptomycetaceae</taxon>
        <taxon>Streptomyces</taxon>
    </lineage>
</organism>
<evidence type="ECO:0000259" key="15">
    <source>
        <dbReference type="Pfam" id="PF03315"/>
    </source>
</evidence>
<dbReference type="RefSeq" id="WP_006383130.1">
    <property type="nucleotide sequence ID" value="NZ_AEJB01000642.1"/>
</dbReference>
<dbReference type="NCBIfam" id="TIGR00720">
    <property type="entry name" value="sda_mono"/>
    <property type="match status" value="1"/>
</dbReference>
<keyword evidence="6 13" id="KW-0312">Gluconeogenesis</keyword>
<evidence type="ECO:0000256" key="12">
    <source>
        <dbReference type="ARBA" id="ARBA00049406"/>
    </source>
</evidence>
<evidence type="ECO:0000256" key="13">
    <source>
        <dbReference type="RuleBase" id="RU366059"/>
    </source>
</evidence>
<evidence type="ECO:0000256" key="1">
    <source>
        <dbReference type="ARBA" id="ARBA00001966"/>
    </source>
</evidence>
<accession>L7ESL0</accession>
<dbReference type="Pfam" id="PF03315">
    <property type="entry name" value="SDH_beta"/>
    <property type="match status" value="1"/>
</dbReference>
<gene>
    <name evidence="16" type="ORF">STRTUCAR8_07675</name>
</gene>
<feature type="domain" description="Serine dehydratase-like alpha subunit" evidence="14">
    <location>
        <begin position="187"/>
        <end position="449"/>
    </location>
</feature>
<comment type="catalytic activity">
    <reaction evidence="12 13">
        <text>L-serine = pyruvate + NH4(+)</text>
        <dbReference type="Rhea" id="RHEA:19169"/>
        <dbReference type="ChEBI" id="CHEBI:15361"/>
        <dbReference type="ChEBI" id="CHEBI:28938"/>
        <dbReference type="ChEBI" id="CHEBI:33384"/>
        <dbReference type="EC" id="4.3.1.17"/>
    </reaction>
</comment>
<protein>
    <recommendedName>
        <fullName evidence="5 13">L-serine dehydratase</fullName>
        <ecNumber evidence="4 13">4.3.1.17</ecNumber>
    </recommendedName>
</protein>
<dbReference type="EMBL" id="AEJB01000642">
    <property type="protein sequence ID" value="ELP61992.1"/>
    <property type="molecule type" value="Genomic_DNA"/>
</dbReference>
<evidence type="ECO:0000256" key="8">
    <source>
        <dbReference type="ARBA" id="ARBA00022723"/>
    </source>
</evidence>
<keyword evidence="10 13" id="KW-0411">Iron-sulfur</keyword>
<dbReference type="EC" id="4.3.1.17" evidence="4 13"/>
<sequence length="455" mass="48550">MAISVFDLFSIGIGPSSSHTVGPMRAARLFARRLRNEEVLGAVASVRAELYGSLGATGHGHGTPKAVLLGLEGASPRTVDVEGADQRVEQIKESGRLRLLDDHEIDFSFDDDLVLHRRKTLPYHANGMTLWAYDASGAELLSKTYYSVGGGFVVDEDAVGADRIKLDDTALKYPFRTGDELLRLTKETGLSISALMLENERAWRTEDEIRSGLLDIWRVMQACVSRGMSREGILPGGLRVRRRAAMSARQLRAEGEPLARAMEWITLYAMAVNEENAAGGRVVTAPTNGAAGIIPAVLHYYLNFVPGADEEGVVRFMLAAGAIGMLFKENASISGAEVGCQGEVGSACSMAAGALAEVLGGSPEQVENAAEIGMEHNLGLTCDPVGGLVQIPCIERNGMAAVKAVTAARMAMRGDGSHKVSLDKVIKTMKETGADMSVKYKETARGGLAVNIIEC</sequence>
<feature type="domain" description="Serine dehydratase beta chain" evidence="15">
    <location>
        <begin position="4"/>
        <end position="157"/>
    </location>
</feature>
<dbReference type="GO" id="GO:0003941">
    <property type="term" value="F:L-serine ammonia-lyase activity"/>
    <property type="evidence" value="ECO:0007669"/>
    <property type="project" value="UniProtKB-UniRule"/>
</dbReference>
<dbReference type="SUPFAM" id="SSF143548">
    <property type="entry name" value="Serine metabolism enzymes domain"/>
    <property type="match status" value="1"/>
</dbReference>
<evidence type="ECO:0000256" key="2">
    <source>
        <dbReference type="ARBA" id="ARBA00004742"/>
    </source>
</evidence>
<dbReference type="GO" id="GO:0051539">
    <property type="term" value="F:4 iron, 4 sulfur cluster binding"/>
    <property type="evidence" value="ECO:0007669"/>
    <property type="project" value="UniProtKB-UniRule"/>
</dbReference>
<comment type="caution">
    <text evidence="16">The sequence shown here is derived from an EMBL/GenBank/DDBJ whole genome shotgun (WGS) entry which is preliminary data.</text>
</comment>
<dbReference type="PATRIC" id="fig|698760.3.peg.9069"/>
<keyword evidence="9 13" id="KW-0408">Iron</keyword>
<proteinExistence type="inferred from homology"/>
<evidence type="ECO:0000256" key="7">
    <source>
        <dbReference type="ARBA" id="ARBA00022485"/>
    </source>
</evidence>
<dbReference type="GO" id="GO:0006094">
    <property type="term" value="P:gluconeogenesis"/>
    <property type="evidence" value="ECO:0007669"/>
    <property type="project" value="UniProtKB-KW"/>
</dbReference>
<keyword evidence="8 13" id="KW-0479">Metal-binding</keyword>
<reference evidence="16 17" key="1">
    <citation type="journal article" date="2011" name="Plasmid">
        <title>Streptomyces turgidiscabies Car8 contains a modular pathogenicity island that shares virulence genes with other actinobacterial plant pathogens.</title>
        <authorList>
            <person name="Huguet-Tapia J.C."/>
            <person name="Badger J.H."/>
            <person name="Loria R."/>
            <person name="Pettis G.S."/>
        </authorList>
    </citation>
    <scope>NUCLEOTIDE SEQUENCE [LARGE SCALE GENOMIC DNA]</scope>
    <source>
        <strain evidence="16 17">Car8</strain>
    </source>
</reference>
<evidence type="ECO:0000256" key="11">
    <source>
        <dbReference type="ARBA" id="ARBA00023239"/>
    </source>
</evidence>
<evidence type="ECO:0000259" key="14">
    <source>
        <dbReference type="Pfam" id="PF03313"/>
    </source>
</evidence>
<dbReference type="InterPro" id="IPR005130">
    <property type="entry name" value="Ser_deHydtase-like_asu"/>
</dbReference>
<comment type="pathway">
    <text evidence="2">Carbohydrate biosynthesis; gluconeogenesis.</text>
</comment>
<dbReference type="GO" id="GO:0046872">
    <property type="term" value="F:metal ion binding"/>
    <property type="evidence" value="ECO:0007669"/>
    <property type="project" value="UniProtKB-KW"/>
</dbReference>
<evidence type="ECO:0000256" key="3">
    <source>
        <dbReference type="ARBA" id="ARBA00008636"/>
    </source>
</evidence>
<dbReference type="InterPro" id="IPR029009">
    <property type="entry name" value="ASB_dom_sf"/>
</dbReference>
<dbReference type="FunFam" id="3.30.1330.90:FF:000001">
    <property type="entry name" value="L-serine ammonia-lyase 1"/>
    <property type="match status" value="1"/>
</dbReference>
<name>L7ESL0_STRT8</name>
<comment type="cofactor">
    <cofactor evidence="1 13">
        <name>[4Fe-4S] cluster</name>
        <dbReference type="ChEBI" id="CHEBI:49883"/>
    </cofactor>
</comment>
<evidence type="ECO:0000256" key="6">
    <source>
        <dbReference type="ARBA" id="ARBA00022432"/>
    </source>
</evidence>
<dbReference type="PANTHER" id="PTHR30182:SF1">
    <property type="entry name" value="L-SERINE DEHYDRATASE 1"/>
    <property type="match status" value="1"/>
</dbReference>
<dbReference type="InterPro" id="IPR005131">
    <property type="entry name" value="Ser_deHydtase_bsu"/>
</dbReference>
<comment type="similarity">
    <text evidence="3 13">Belongs to the iron-sulfur dependent L-serine dehydratase family.</text>
</comment>
<keyword evidence="17" id="KW-1185">Reference proteome</keyword>
<keyword evidence="11 13" id="KW-0456">Lyase</keyword>
<evidence type="ECO:0000256" key="5">
    <source>
        <dbReference type="ARBA" id="ARBA00018995"/>
    </source>
</evidence>
<evidence type="ECO:0000256" key="10">
    <source>
        <dbReference type="ARBA" id="ARBA00023014"/>
    </source>
</evidence>
<evidence type="ECO:0000313" key="16">
    <source>
        <dbReference type="EMBL" id="ELP61992.1"/>
    </source>
</evidence>
<dbReference type="GeneID" id="97404103"/>
<dbReference type="AlphaFoldDB" id="L7ESL0"/>
<dbReference type="PANTHER" id="PTHR30182">
    <property type="entry name" value="L-SERINE DEHYDRATASE"/>
    <property type="match status" value="1"/>
</dbReference>
<evidence type="ECO:0000313" key="17">
    <source>
        <dbReference type="Proteomes" id="UP000010931"/>
    </source>
</evidence>
<evidence type="ECO:0000256" key="4">
    <source>
        <dbReference type="ARBA" id="ARBA00012093"/>
    </source>
</evidence>
<dbReference type="InterPro" id="IPR051318">
    <property type="entry name" value="Fe-S_L-Ser"/>
</dbReference>
<dbReference type="Proteomes" id="UP000010931">
    <property type="component" value="Unassembled WGS sequence"/>
</dbReference>